<accession>A0A0W8FY44</accession>
<gene>
    <name evidence="1" type="ORF">ASZ90_004402</name>
</gene>
<dbReference type="AlphaFoldDB" id="A0A0W8FY44"/>
<protein>
    <submittedName>
        <fullName evidence="1">Uncharacterized protein</fullName>
    </submittedName>
</protein>
<sequence length="42" mass="4809">MSDEDELLPLGEPSNNQLRLSQNLPKKCQVFQSLNVHLMVNE</sequence>
<organism evidence="1">
    <name type="scientific">hydrocarbon metagenome</name>
    <dbReference type="NCBI Taxonomy" id="938273"/>
    <lineage>
        <taxon>unclassified sequences</taxon>
        <taxon>metagenomes</taxon>
        <taxon>ecological metagenomes</taxon>
    </lineage>
</organism>
<dbReference type="EMBL" id="LNQE01000604">
    <property type="protein sequence ID" value="KUG25770.1"/>
    <property type="molecule type" value="Genomic_DNA"/>
</dbReference>
<evidence type="ECO:0000313" key="1">
    <source>
        <dbReference type="EMBL" id="KUG25770.1"/>
    </source>
</evidence>
<proteinExistence type="predicted"/>
<comment type="caution">
    <text evidence="1">The sequence shown here is derived from an EMBL/GenBank/DDBJ whole genome shotgun (WGS) entry which is preliminary data.</text>
</comment>
<reference evidence="1" key="1">
    <citation type="journal article" date="2015" name="Proc. Natl. Acad. Sci. U.S.A.">
        <title>Networks of energetic and metabolic interactions define dynamics in microbial communities.</title>
        <authorList>
            <person name="Embree M."/>
            <person name="Liu J.K."/>
            <person name="Al-Bassam M.M."/>
            <person name="Zengler K."/>
        </authorList>
    </citation>
    <scope>NUCLEOTIDE SEQUENCE</scope>
</reference>
<name>A0A0W8FY44_9ZZZZ</name>